<dbReference type="AlphaFoldDB" id="A0A7E4W7Y0"/>
<sequence>MTTVSRRTAKTDAMTTPRMMATVTSAKTENHGDPQVTTTIRFRERNNSNHPPDTYGRRNSILSPLCRIASVSVAIYIRFL</sequence>
<organism evidence="1 2">
    <name type="scientific">Panagrellus redivivus</name>
    <name type="common">Microworm</name>
    <dbReference type="NCBI Taxonomy" id="6233"/>
    <lineage>
        <taxon>Eukaryota</taxon>
        <taxon>Metazoa</taxon>
        <taxon>Ecdysozoa</taxon>
        <taxon>Nematoda</taxon>
        <taxon>Chromadorea</taxon>
        <taxon>Rhabditida</taxon>
        <taxon>Tylenchina</taxon>
        <taxon>Panagrolaimomorpha</taxon>
        <taxon>Panagrolaimoidea</taxon>
        <taxon>Panagrolaimidae</taxon>
        <taxon>Panagrellus</taxon>
    </lineage>
</organism>
<keyword evidence="1" id="KW-1185">Reference proteome</keyword>
<name>A0A7E4W7Y0_PANRE</name>
<reference evidence="1" key="1">
    <citation type="journal article" date="2013" name="Genetics">
        <title>The draft genome and transcriptome of Panagrellus redivivus are shaped by the harsh demands of a free-living lifestyle.</title>
        <authorList>
            <person name="Srinivasan J."/>
            <person name="Dillman A.R."/>
            <person name="Macchietto M.G."/>
            <person name="Heikkinen L."/>
            <person name="Lakso M."/>
            <person name="Fracchia K.M."/>
            <person name="Antoshechkin I."/>
            <person name="Mortazavi A."/>
            <person name="Wong G."/>
            <person name="Sternberg P.W."/>
        </authorList>
    </citation>
    <scope>NUCLEOTIDE SEQUENCE [LARGE SCALE GENOMIC DNA]</scope>
    <source>
        <strain evidence="1">MT8872</strain>
    </source>
</reference>
<protein>
    <submittedName>
        <fullName evidence="2">Uncharacterized protein</fullName>
    </submittedName>
</protein>
<evidence type="ECO:0000313" key="1">
    <source>
        <dbReference type="Proteomes" id="UP000492821"/>
    </source>
</evidence>
<proteinExistence type="predicted"/>
<dbReference type="WBParaSite" id="Pan_g7356.t1">
    <property type="protein sequence ID" value="Pan_g7356.t1"/>
    <property type="gene ID" value="Pan_g7356"/>
</dbReference>
<accession>A0A7E4W7Y0</accession>
<reference evidence="2" key="2">
    <citation type="submission" date="2020-10" db="UniProtKB">
        <authorList>
            <consortium name="WormBaseParasite"/>
        </authorList>
    </citation>
    <scope>IDENTIFICATION</scope>
</reference>
<dbReference type="Proteomes" id="UP000492821">
    <property type="component" value="Unassembled WGS sequence"/>
</dbReference>
<evidence type="ECO:0000313" key="2">
    <source>
        <dbReference type="WBParaSite" id="Pan_g7356.t1"/>
    </source>
</evidence>